<dbReference type="AlphaFoldDB" id="A0A3R7B2H6"/>
<name>A0A3R7B2H6_APHAT</name>
<dbReference type="Proteomes" id="UP000285430">
    <property type="component" value="Unassembled WGS sequence"/>
</dbReference>
<comment type="caution">
    <text evidence="1">The sequence shown here is derived from an EMBL/GenBank/DDBJ whole genome shotgun (WGS) entry which is preliminary data.</text>
</comment>
<evidence type="ECO:0000313" key="1">
    <source>
        <dbReference type="EMBL" id="RHZ25699.1"/>
    </source>
</evidence>
<reference evidence="1 2" key="1">
    <citation type="submission" date="2018-08" db="EMBL/GenBank/DDBJ databases">
        <title>Aphanomyces genome sequencing and annotation.</title>
        <authorList>
            <person name="Minardi D."/>
            <person name="Oidtmann B."/>
            <person name="Van Der Giezen M."/>
            <person name="Studholme D.J."/>
        </authorList>
    </citation>
    <scope>NUCLEOTIDE SEQUENCE [LARGE SCALE GENOMIC DNA]</scope>
    <source>
        <strain evidence="1 2">Da</strain>
    </source>
</reference>
<protein>
    <submittedName>
        <fullName evidence="1">Uncharacterized protein</fullName>
    </submittedName>
</protein>
<dbReference type="EMBL" id="QUTH01002491">
    <property type="protein sequence ID" value="RHZ25699.1"/>
    <property type="molecule type" value="Genomic_DNA"/>
</dbReference>
<accession>A0A3R7B2H6</accession>
<dbReference type="VEuPathDB" id="FungiDB:H257_15697"/>
<sequence>MVAWAIVGGLAIGAYLYTKPKPKHDDFHGSDSWNKNMDKNSPKKLAAWAIAGGIALAAYEYTQPPKHDDDFTDAASWNKKVLDKNAAKK</sequence>
<proteinExistence type="predicted"/>
<evidence type="ECO:0000313" key="2">
    <source>
        <dbReference type="Proteomes" id="UP000285430"/>
    </source>
</evidence>
<organism evidence="1 2">
    <name type="scientific">Aphanomyces astaci</name>
    <name type="common">Crayfish plague agent</name>
    <dbReference type="NCBI Taxonomy" id="112090"/>
    <lineage>
        <taxon>Eukaryota</taxon>
        <taxon>Sar</taxon>
        <taxon>Stramenopiles</taxon>
        <taxon>Oomycota</taxon>
        <taxon>Saprolegniomycetes</taxon>
        <taxon>Saprolegniales</taxon>
        <taxon>Verrucalvaceae</taxon>
        <taxon>Aphanomyces</taxon>
    </lineage>
</organism>
<gene>
    <name evidence="1" type="ORF">DYB37_010200</name>
</gene>